<name>A0A346TLL9_9HYME</name>
<dbReference type="PANTHER" id="PTHR21143">
    <property type="entry name" value="INVERTEBRATE GUSTATORY RECEPTOR"/>
    <property type="match status" value="1"/>
</dbReference>
<evidence type="ECO:0000313" key="9">
    <source>
        <dbReference type="EMBL" id="AXU39969.1"/>
    </source>
</evidence>
<evidence type="ECO:0000256" key="6">
    <source>
        <dbReference type="ARBA" id="ARBA00023170"/>
    </source>
</evidence>
<keyword evidence="7" id="KW-0807">Transducer</keyword>
<reference evidence="9" key="1">
    <citation type="submission" date="2017-08" db="EMBL/GenBank/DDBJ databases">
        <authorList>
            <person name="de Groot N.N."/>
        </authorList>
    </citation>
    <scope>NUCLEOTIDE SEQUENCE</scope>
</reference>
<evidence type="ECO:0000256" key="8">
    <source>
        <dbReference type="SAM" id="Phobius"/>
    </source>
</evidence>
<sequence length="147" mass="16813">MTYFTASIIYSVYNFTMPLIRPGQFETTPVNCIRILAWLFIEIFPISLLTTNGTNATTEMKKTLDTIDEILDRCILCRGIKSELNHCSLELLHNNFEFTAFDVIAINNTILRSIFSAVVTYLIIFIQFQLSGIRKNVRTNESDSLDS</sequence>
<evidence type="ECO:0000256" key="2">
    <source>
        <dbReference type="ARBA" id="ARBA00022475"/>
    </source>
</evidence>
<dbReference type="GO" id="GO:0007635">
    <property type="term" value="P:chemosensory behavior"/>
    <property type="evidence" value="ECO:0007669"/>
    <property type="project" value="TreeGrafter"/>
</dbReference>
<comment type="subcellular location">
    <subcellularLocation>
        <location evidence="1">Cell membrane</location>
        <topology evidence="1">Multi-pass membrane protein</topology>
    </subcellularLocation>
</comment>
<keyword evidence="4 8" id="KW-1133">Transmembrane helix</keyword>
<keyword evidence="2" id="KW-1003">Cell membrane</keyword>
<dbReference type="GO" id="GO:0008049">
    <property type="term" value="P:male courtship behavior"/>
    <property type="evidence" value="ECO:0007669"/>
    <property type="project" value="TreeGrafter"/>
</dbReference>
<dbReference type="GO" id="GO:0030425">
    <property type="term" value="C:dendrite"/>
    <property type="evidence" value="ECO:0007669"/>
    <property type="project" value="TreeGrafter"/>
</dbReference>
<accession>A0A346TLL9</accession>
<dbReference type="InterPro" id="IPR013604">
    <property type="entry name" value="7TM_chemorcpt"/>
</dbReference>
<organism evidence="9">
    <name type="scientific">Meteorus pulchricornis</name>
    <dbReference type="NCBI Taxonomy" id="51522"/>
    <lineage>
        <taxon>Eukaryota</taxon>
        <taxon>Metazoa</taxon>
        <taxon>Ecdysozoa</taxon>
        <taxon>Arthropoda</taxon>
        <taxon>Hexapoda</taxon>
        <taxon>Insecta</taxon>
        <taxon>Pterygota</taxon>
        <taxon>Neoptera</taxon>
        <taxon>Endopterygota</taxon>
        <taxon>Hymenoptera</taxon>
        <taxon>Apocrita</taxon>
        <taxon>Ichneumonoidea</taxon>
        <taxon>Braconidae</taxon>
        <taxon>Meteorinae</taxon>
        <taxon>Meteorus</taxon>
    </lineage>
</organism>
<keyword evidence="5 8" id="KW-0472">Membrane</keyword>
<dbReference type="GO" id="GO:0050909">
    <property type="term" value="P:sensory perception of taste"/>
    <property type="evidence" value="ECO:0007669"/>
    <property type="project" value="InterPro"/>
</dbReference>
<keyword evidence="3 8" id="KW-0812">Transmembrane</keyword>
<dbReference type="PANTHER" id="PTHR21143:SF133">
    <property type="entry name" value="GUSTATORY AND PHEROMONE RECEPTOR 32A-RELATED"/>
    <property type="match status" value="1"/>
</dbReference>
<dbReference type="Pfam" id="PF08395">
    <property type="entry name" value="7tm_7"/>
    <property type="match status" value="1"/>
</dbReference>
<evidence type="ECO:0000256" key="7">
    <source>
        <dbReference type="ARBA" id="ARBA00023224"/>
    </source>
</evidence>
<protein>
    <submittedName>
        <fullName evidence="9">Gustatory receptor</fullName>
    </submittedName>
</protein>
<proteinExistence type="evidence at transcript level"/>
<dbReference type="GO" id="GO:0030424">
    <property type="term" value="C:axon"/>
    <property type="evidence" value="ECO:0007669"/>
    <property type="project" value="TreeGrafter"/>
</dbReference>
<evidence type="ECO:0000256" key="5">
    <source>
        <dbReference type="ARBA" id="ARBA00023136"/>
    </source>
</evidence>
<dbReference type="GO" id="GO:0043025">
    <property type="term" value="C:neuronal cell body"/>
    <property type="evidence" value="ECO:0007669"/>
    <property type="project" value="TreeGrafter"/>
</dbReference>
<evidence type="ECO:0000256" key="3">
    <source>
        <dbReference type="ARBA" id="ARBA00022692"/>
    </source>
</evidence>
<dbReference type="GO" id="GO:0005886">
    <property type="term" value="C:plasma membrane"/>
    <property type="evidence" value="ECO:0007669"/>
    <property type="project" value="UniProtKB-SubCell"/>
</dbReference>
<dbReference type="AlphaFoldDB" id="A0A346TLL9"/>
<evidence type="ECO:0000256" key="4">
    <source>
        <dbReference type="ARBA" id="ARBA00022989"/>
    </source>
</evidence>
<feature type="transmembrane region" description="Helical" evidence="8">
    <location>
        <begin position="110"/>
        <end position="128"/>
    </location>
</feature>
<evidence type="ECO:0000256" key="1">
    <source>
        <dbReference type="ARBA" id="ARBA00004651"/>
    </source>
</evidence>
<keyword evidence="6 9" id="KW-0675">Receptor</keyword>
<dbReference type="GO" id="GO:0007165">
    <property type="term" value="P:signal transduction"/>
    <property type="evidence" value="ECO:0007669"/>
    <property type="project" value="UniProtKB-KW"/>
</dbReference>
<dbReference type="EMBL" id="MF685377">
    <property type="protein sequence ID" value="AXU39969.1"/>
    <property type="molecule type" value="mRNA"/>
</dbReference>